<comment type="similarity">
    <text evidence="3">Belongs to the intermediate filament family.</text>
</comment>
<proteinExistence type="inferred from homology"/>
<evidence type="ECO:0000256" key="2">
    <source>
        <dbReference type="ARBA" id="ARBA00023054"/>
    </source>
</evidence>
<dbReference type="InterPro" id="IPR003054">
    <property type="entry name" value="Keratin_II"/>
</dbReference>
<dbReference type="Pfam" id="PF00038">
    <property type="entry name" value="Filament"/>
    <property type="match status" value="1"/>
</dbReference>
<dbReference type="GO" id="GO:0031424">
    <property type="term" value="P:keratinization"/>
    <property type="evidence" value="ECO:0007669"/>
    <property type="project" value="TreeGrafter"/>
</dbReference>
<evidence type="ECO:0000256" key="3">
    <source>
        <dbReference type="RuleBase" id="RU000685"/>
    </source>
</evidence>
<evidence type="ECO:0000313" key="7">
    <source>
        <dbReference type="Proteomes" id="UP000694892"/>
    </source>
</evidence>
<dbReference type="GO" id="GO:0045095">
    <property type="term" value="C:keratin filament"/>
    <property type="evidence" value="ECO:0007669"/>
    <property type="project" value="InterPro"/>
</dbReference>
<gene>
    <name evidence="6" type="ORF">XELAEV_18013622mg</name>
</gene>
<dbReference type="SMART" id="SM01391">
    <property type="entry name" value="Filament"/>
    <property type="match status" value="1"/>
</dbReference>
<dbReference type="GO" id="GO:0005615">
    <property type="term" value="C:extracellular space"/>
    <property type="evidence" value="ECO:0007669"/>
    <property type="project" value="TreeGrafter"/>
</dbReference>
<feature type="coiled-coil region" evidence="4">
    <location>
        <begin position="152"/>
        <end position="270"/>
    </location>
</feature>
<sequence>MAMKLVLPPPEVPVTFSKQICEEPDVLCAISIDETDQIKSLNNKFVSLIDKVRLLEQQNCVLCTKLNLLRAQGIKNVASDSQLLYKDYINALQRQLDQLGNDNLHLDSKSRQSEEIVNNFRSKYEEEVNKHTALKNTFAELKRGVDAGYMDKVELEAKIQSLTDEINSLTLIYEEYEELQGHSQTHSDELRKKKVEISELNLMIKRLNSEINILKNQCAKLQTAIAETEQHGELTVKGAKQQVHELEAALQKAKQDMARQLMEFQELMNVKLALDIEIATYRKLLEVEENKFSGENAEILDISVNWGANGTGQAKRGGIEHHTGSGYGDGYGFKGNAFKNI</sequence>
<dbReference type="InterPro" id="IPR018039">
    <property type="entry name" value="IF_conserved"/>
</dbReference>
<dbReference type="GO" id="GO:0030280">
    <property type="term" value="F:structural constituent of skin epidermis"/>
    <property type="evidence" value="ECO:0007669"/>
    <property type="project" value="TreeGrafter"/>
</dbReference>
<dbReference type="PROSITE" id="PS00226">
    <property type="entry name" value="IF_ROD_1"/>
    <property type="match status" value="1"/>
</dbReference>
<evidence type="ECO:0000256" key="4">
    <source>
        <dbReference type="SAM" id="Coils"/>
    </source>
</evidence>
<dbReference type="OMA" id="FLTHEIN"/>
<dbReference type="Gene3D" id="1.20.5.170">
    <property type="match status" value="1"/>
</dbReference>
<dbReference type="PANTHER" id="PTHR45616:SF67">
    <property type="entry name" value="KERATIN 6B"/>
    <property type="match status" value="1"/>
</dbReference>
<dbReference type="FunFam" id="1.20.5.1160:FF:000001">
    <property type="entry name" value="Keratin type II"/>
    <property type="match status" value="1"/>
</dbReference>
<dbReference type="Proteomes" id="UP000694892">
    <property type="component" value="Chromosome 2L"/>
</dbReference>
<dbReference type="Gene3D" id="1.20.5.1160">
    <property type="entry name" value="Vasodilator-stimulated phosphoprotein"/>
    <property type="match status" value="1"/>
</dbReference>
<reference evidence="7" key="1">
    <citation type="journal article" date="2016" name="Nature">
        <title>Genome evolution in the allotetraploid frog Xenopus laevis.</title>
        <authorList>
            <person name="Session A.M."/>
            <person name="Uno Y."/>
            <person name="Kwon T."/>
            <person name="Chapman J.A."/>
            <person name="Toyoda A."/>
            <person name="Takahashi S."/>
            <person name="Fukui A."/>
            <person name="Hikosaka A."/>
            <person name="Suzuki A."/>
            <person name="Kondo M."/>
            <person name="van Heeringen S.J."/>
            <person name="Quigley I."/>
            <person name="Heinz S."/>
            <person name="Ogino H."/>
            <person name="Ochi H."/>
            <person name="Hellsten U."/>
            <person name="Lyons J.B."/>
            <person name="Simakov O."/>
            <person name="Putnam N."/>
            <person name="Stites J."/>
            <person name="Kuroki Y."/>
            <person name="Tanaka T."/>
            <person name="Michiue T."/>
            <person name="Watanabe M."/>
            <person name="Bogdanovic O."/>
            <person name="Lister R."/>
            <person name="Georgiou G."/>
            <person name="Paranjpe S.S."/>
            <person name="van Kruijsbergen I."/>
            <person name="Shu S."/>
            <person name="Carlson J."/>
            <person name="Kinoshita T."/>
            <person name="Ohta Y."/>
            <person name="Mawaribuchi S."/>
            <person name="Jenkins J."/>
            <person name="Grimwood J."/>
            <person name="Schmutz J."/>
            <person name="Mitros T."/>
            <person name="Mozaffari S.V."/>
            <person name="Suzuki Y."/>
            <person name="Haramoto Y."/>
            <person name="Yamamoto T.S."/>
            <person name="Takagi C."/>
            <person name="Heald R."/>
            <person name="Miller K."/>
            <person name="Haudenschild C."/>
            <person name="Kitzman J."/>
            <person name="Nakayama T."/>
            <person name="Izutsu Y."/>
            <person name="Robert J."/>
            <person name="Fortriede J."/>
            <person name="Burns K."/>
            <person name="Lotay V."/>
            <person name="Karimi K."/>
            <person name="Yasuoka Y."/>
            <person name="Dichmann D.S."/>
            <person name="Flajnik M.F."/>
            <person name="Houston D.W."/>
            <person name="Shendure J."/>
            <person name="DuPasquier L."/>
            <person name="Vize P.D."/>
            <person name="Zorn A.M."/>
            <person name="Ito M."/>
            <person name="Marcotte E.M."/>
            <person name="Wallingford J.B."/>
            <person name="Ito Y."/>
            <person name="Asashima M."/>
            <person name="Ueno N."/>
            <person name="Matsuda Y."/>
            <person name="Veenstra G.J."/>
            <person name="Fujiyama A."/>
            <person name="Harland R.M."/>
            <person name="Taira M."/>
            <person name="Rokhsar D.S."/>
        </authorList>
    </citation>
    <scope>NUCLEOTIDE SEQUENCE [LARGE SCALE GENOMIC DNA]</scope>
    <source>
        <strain evidence="7">J</strain>
    </source>
</reference>
<organism evidence="6 7">
    <name type="scientific">Xenopus laevis</name>
    <name type="common">African clawed frog</name>
    <dbReference type="NCBI Taxonomy" id="8355"/>
    <lineage>
        <taxon>Eukaryota</taxon>
        <taxon>Metazoa</taxon>
        <taxon>Chordata</taxon>
        <taxon>Craniata</taxon>
        <taxon>Vertebrata</taxon>
        <taxon>Euteleostomi</taxon>
        <taxon>Amphibia</taxon>
        <taxon>Batrachia</taxon>
        <taxon>Anura</taxon>
        <taxon>Pipoidea</taxon>
        <taxon>Pipidae</taxon>
        <taxon>Xenopodinae</taxon>
        <taxon>Xenopus</taxon>
        <taxon>Xenopus</taxon>
    </lineage>
</organism>
<dbReference type="PRINTS" id="PR01276">
    <property type="entry name" value="TYPE2KERATIN"/>
</dbReference>
<keyword evidence="1 3" id="KW-0403">Intermediate filament</keyword>
<protein>
    <recommendedName>
        <fullName evidence="5">IF rod domain-containing protein</fullName>
    </recommendedName>
</protein>
<dbReference type="InterPro" id="IPR039008">
    <property type="entry name" value="IF_rod_dom"/>
</dbReference>
<evidence type="ECO:0000259" key="5">
    <source>
        <dbReference type="PROSITE" id="PS51842"/>
    </source>
</evidence>
<accession>A0A974DQ03</accession>
<dbReference type="SUPFAM" id="SSF64593">
    <property type="entry name" value="Intermediate filament protein, coiled coil region"/>
    <property type="match status" value="2"/>
</dbReference>
<dbReference type="AlphaFoldDB" id="A0A974DQ03"/>
<dbReference type="GO" id="GO:0045109">
    <property type="term" value="P:intermediate filament organization"/>
    <property type="evidence" value="ECO:0007669"/>
    <property type="project" value="TreeGrafter"/>
</dbReference>
<name>A0A974DQ03_XENLA</name>
<evidence type="ECO:0000256" key="1">
    <source>
        <dbReference type="ARBA" id="ARBA00022754"/>
    </source>
</evidence>
<keyword evidence="2 4" id="KW-0175">Coiled coil</keyword>
<dbReference type="EMBL" id="CM004468">
    <property type="protein sequence ID" value="OCT95933.1"/>
    <property type="molecule type" value="Genomic_DNA"/>
</dbReference>
<feature type="domain" description="IF rod" evidence="5">
    <location>
        <begin position="34"/>
        <end position="292"/>
    </location>
</feature>
<evidence type="ECO:0000313" key="6">
    <source>
        <dbReference type="EMBL" id="OCT95933.1"/>
    </source>
</evidence>
<dbReference type="FunFam" id="1.20.5.170:FF:000004">
    <property type="entry name" value="Keratin, type II cytoskeletal 5"/>
    <property type="match status" value="1"/>
</dbReference>
<dbReference type="PANTHER" id="PTHR45616">
    <property type="entry name" value="GATA-TYPE DOMAIN-CONTAINING PROTEIN"/>
    <property type="match status" value="1"/>
</dbReference>
<dbReference type="PROSITE" id="PS51842">
    <property type="entry name" value="IF_ROD_2"/>
    <property type="match status" value="1"/>
</dbReference>